<comment type="caution">
    <text evidence="3">The sequence shown here is derived from an EMBL/GenBank/DDBJ whole genome shotgun (WGS) entry which is preliminary data.</text>
</comment>
<name>A0A068RVI1_9FUNG</name>
<feature type="transmembrane region" description="Helical" evidence="2">
    <location>
        <begin position="165"/>
        <end position="187"/>
    </location>
</feature>
<keyword evidence="2" id="KW-0472">Membrane</keyword>
<dbReference type="EMBL" id="CBTN010000021">
    <property type="protein sequence ID" value="CDH54178.1"/>
    <property type="molecule type" value="Genomic_DNA"/>
</dbReference>
<evidence type="ECO:0000256" key="2">
    <source>
        <dbReference type="SAM" id="Phobius"/>
    </source>
</evidence>
<proteinExistence type="predicted"/>
<gene>
    <name evidence="3" type="ORF">LCOR_05446.1</name>
</gene>
<feature type="transmembrane region" description="Helical" evidence="2">
    <location>
        <begin position="199"/>
        <end position="221"/>
    </location>
</feature>
<sequence>MVRWTITGLQQGVVHAIQGIKLVARNPNIRRHKFLRIILYLSLISFVLLIVSRVVITLPIYLLQLVLSIVRSNDSLATEKFLGQVESKLQDVITALPFLALLFMRYAYPKPLDELFMESLRYIDSLHPDRPPYASALAKRKYREEYWANMKGYFKRMGKNVKLGLAIYLLSLLPIVGPYVFPAAGAYTTFRSLGQTQGAVVGVCFLFMPRWATISLIRALIGMRALMRELLEPYFVRMSMSHKEKRRWFSGRKDVLFGFSAIAYILTRIPIFGLVGFGIAQAASAYMLTIVTEPPTPPNEPSSPQAITKTPVNITPGQSHNDSLKSRSRSSLSQ</sequence>
<dbReference type="VEuPathDB" id="FungiDB:LCOR_05446.1"/>
<keyword evidence="2 3" id="KW-0812">Transmembrane</keyword>
<evidence type="ECO:0000313" key="4">
    <source>
        <dbReference type="Proteomes" id="UP000027586"/>
    </source>
</evidence>
<accession>A0A068RVI1</accession>
<feature type="region of interest" description="Disordered" evidence="1">
    <location>
        <begin position="295"/>
        <end position="334"/>
    </location>
</feature>
<organism evidence="3 4">
    <name type="scientific">Lichtheimia corymbifera JMRC:FSU:9682</name>
    <dbReference type="NCBI Taxonomy" id="1263082"/>
    <lineage>
        <taxon>Eukaryota</taxon>
        <taxon>Fungi</taxon>
        <taxon>Fungi incertae sedis</taxon>
        <taxon>Mucoromycota</taxon>
        <taxon>Mucoromycotina</taxon>
        <taxon>Mucoromycetes</taxon>
        <taxon>Mucorales</taxon>
        <taxon>Lichtheimiaceae</taxon>
        <taxon>Lichtheimia</taxon>
    </lineage>
</organism>
<dbReference type="PANTHER" id="PTHR38421:SF1">
    <property type="entry name" value="TRANSMEMBRANE PROTEIN"/>
    <property type="match status" value="1"/>
</dbReference>
<protein>
    <submittedName>
        <fullName evidence="3">Transmembrane protein</fullName>
    </submittedName>
</protein>
<feature type="transmembrane region" description="Helical" evidence="2">
    <location>
        <begin position="37"/>
        <end position="69"/>
    </location>
</feature>
<feature type="transmembrane region" description="Helical" evidence="2">
    <location>
        <begin position="255"/>
        <end position="280"/>
    </location>
</feature>
<feature type="compositionally biased region" description="Polar residues" evidence="1">
    <location>
        <begin position="305"/>
        <end position="321"/>
    </location>
</feature>
<dbReference type="OrthoDB" id="10041630at2759"/>
<keyword evidence="4" id="KW-1185">Reference proteome</keyword>
<dbReference type="Proteomes" id="UP000027586">
    <property type="component" value="Unassembled WGS sequence"/>
</dbReference>
<evidence type="ECO:0000313" key="3">
    <source>
        <dbReference type="EMBL" id="CDH54178.1"/>
    </source>
</evidence>
<dbReference type="AlphaFoldDB" id="A0A068RVI1"/>
<keyword evidence="2" id="KW-1133">Transmembrane helix</keyword>
<feature type="transmembrane region" description="Helical" evidence="2">
    <location>
        <begin position="89"/>
        <end position="108"/>
    </location>
</feature>
<reference evidence="3" key="1">
    <citation type="submission" date="2013-08" db="EMBL/GenBank/DDBJ databases">
        <title>Gene expansion shapes genome architecture in the human pathogen Lichtheimia corymbifera: an evolutionary genomics analysis in the ancient terrestrial Mucorales (Mucoromycotina).</title>
        <authorList>
            <person name="Schwartze V.U."/>
            <person name="Winter S."/>
            <person name="Shelest E."/>
            <person name="Marcet-Houben M."/>
            <person name="Horn F."/>
            <person name="Wehner S."/>
            <person name="Hoffmann K."/>
            <person name="Riege K."/>
            <person name="Sammeth M."/>
            <person name="Nowrousian M."/>
            <person name="Valiante V."/>
            <person name="Linde J."/>
            <person name="Jacobsen I.D."/>
            <person name="Marz M."/>
            <person name="Brakhage A.A."/>
            <person name="Gabaldon T."/>
            <person name="Bocker S."/>
            <person name="Voigt K."/>
        </authorList>
    </citation>
    <scope>NUCLEOTIDE SEQUENCE [LARGE SCALE GENOMIC DNA]</scope>
    <source>
        <strain evidence="3">FSU 9682</strain>
    </source>
</reference>
<evidence type="ECO:0000256" key="1">
    <source>
        <dbReference type="SAM" id="MobiDB-lite"/>
    </source>
</evidence>
<dbReference type="PANTHER" id="PTHR38421">
    <property type="entry name" value="TRANSMEMBRANE PROTEIN USGS"/>
    <property type="match status" value="1"/>
</dbReference>